<name>F3QHM0_9BURK</name>
<sequence>MGELIVKYGNEVNRAARRLTTSELRILFVAIAKNFQVKDRCLECRVSAQELISLGSDPSTAYADLRQAVETLFDRYIVFTEKDASDNALIERKIRWVQDIGYVKGSGEVVVTLSQKLLPFLHDFRKGFTLLKLQEIRGLTAYAAILYTMLCQYRDTRWMKIDVQELRSILEIGDRLKLYGDFKRFAIKSSIKQINNSQNTVFNVRFEEIKAGRKVVAIKFILEDKPRLIALKALEKADPHPVIKITDKQARYFASEAIARDCDMVMQVLRNENILPVSVFRTFYTNQIAIDWLAPQLKKPEVLANKNVQKMLRSFGFSF</sequence>
<feature type="domain" description="Initiator Rep protein WH1" evidence="2">
    <location>
        <begin position="5"/>
        <end position="151"/>
    </location>
</feature>
<evidence type="ECO:0000259" key="2">
    <source>
        <dbReference type="Pfam" id="PF01051"/>
    </source>
</evidence>
<comment type="caution">
    <text evidence="3">The sequence shown here is derived from an EMBL/GenBank/DDBJ whole genome shotgun (WGS) entry which is preliminary data.</text>
</comment>
<comment type="similarity">
    <text evidence="1">Belongs to the initiator RepB protein family.</text>
</comment>
<dbReference type="InterPro" id="IPR036390">
    <property type="entry name" value="WH_DNA-bd_sf"/>
</dbReference>
<dbReference type="EMBL" id="AFBP01000008">
    <property type="protein sequence ID" value="EGG57127.1"/>
    <property type="molecule type" value="Genomic_DNA"/>
</dbReference>
<dbReference type="eggNOG" id="COG5527">
    <property type="taxonomic scope" value="Bacteria"/>
</dbReference>
<dbReference type="HOGENOM" id="CLU_871098_0_0_4"/>
<dbReference type="Proteomes" id="UP000005156">
    <property type="component" value="Unassembled WGS sequence"/>
</dbReference>
<evidence type="ECO:0000313" key="3">
    <source>
        <dbReference type="EMBL" id="EGG57127.1"/>
    </source>
</evidence>
<reference evidence="3 4" key="1">
    <citation type="submission" date="2011-02" db="EMBL/GenBank/DDBJ databases">
        <authorList>
            <person name="Weinstock G."/>
            <person name="Sodergren E."/>
            <person name="Clifton S."/>
            <person name="Fulton L."/>
            <person name="Fulton B."/>
            <person name="Courtney L."/>
            <person name="Fronick C."/>
            <person name="Harrison M."/>
            <person name="Strong C."/>
            <person name="Farmer C."/>
            <person name="Delahaunty K."/>
            <person name="Markovic C."/>
            <person name="Hall O."/>
            <person name="Minx P."/>
            <person name="Tomlinson C."/>
            <person name="Mitreva M."/>
            <person name="Hou S."/>
            <person name="Chen J."/>
            <person name="Wollam A."/>
            <person name="Pepin K.H."/>
            <person name="Johnson M."/>
            <person name="Bhonagiri V."/>
            <person name="Zhang X."/>
            <person name="Suruliraj S."/>
            <person name="Warren W."/>
            <person name="Chinwalla A."/>
            <person name="Mardis E.R."/>
            <person name="Wilson R.K."/>
        </authorList>
    </citation>
    <scope>NUCLEOTIDE SEQUENCE [LARGE SCALE GENOMIC DNA]</scope>
    <source>
        <strain evidence="3 4">YIT 11859</strain>
    </source>
</reference>
<protein>
    <submittedName>
        <fullName evidence="3">Initiator RepB protein</fullName>
    </submittedName>
</protein>
<dbReference type="OrthoDB" id="7237346at2"/>
<dbReference type="InterPro" id="IPR036388">
    <property type="entry name" value="WH-like_DNA-bd_sf"/>
</dbReference>
<organism evidence="3 4">
    <name type="scientific">Parasutterella excrementihominis YIT 11859</name>
    <dbReference type="NCBI Taxonomy" id="762966"/>
    <lineage>
        <taxon>Bacteria</taxon>
        <taxon>Pseudomonadati</taxon>
        <taxon>Pseudomonadota</taxon>
        <taxon>Betaproteobacteria</taxon>
        <taxon>Burkholderiales</taxon>
        <taxon>Sutterellaceae</taxon>
        <taxon>Parasutterella</taxon>
    </lineage>
</organism>
<dbReference type="SUPFAM" id="SSF46785">
    <property type="entry name" value="Winged helix' DNA-binding domain"/>
    <property type="match status" value="2"/>
</dbReference>
<dbReference type="GeneID" id="43347944"/>
<dbReference type="Pfam" id="PF01051">
    <property type="entry name" value="Rep3_N"/>
    <property type="match status" value="1"/>
</dbReference>
<dbReference type="Gene3D" id="1.10.10.10">
    <property type="entry name" value="Winged helix-like DNA-binding domain superfamily/Winged helix DNA-binding domain"/>
    <property type="match status" value="2"/>
</dbReference>
<evidence type="ECO:0000256" key="1">
    <source>
        <dbReference type="ARBA" id="ARBA00038283"/>
    </source>
</evidence>
<gene>
    <name evidence="3" type="ORF">HMPREF9439_00417</name>
</gene>
<dbReference type="RefSeq" id="WP_008863483.1">
    <property type="nucleotide sequence ID" value="NZ_GL883681.1"/>
</dbReference>
<dbReference type="GO" id="GO:0006270">
    <property type="term" value="P:DNA replication initiation"/>
    <property type="evidence" value="ECO:0007669"/>
    <property type="project" value="InterPro"/>
</dbReference>
<keyword evidence="4" id="KW-1185">Reference proteome</keyword>
<accession>F3QHM0</accession>
<dbReference type="GO" id="GO:0003887">
    <property type="term" value="F:DNA-directed DNA polymerase activity"/>
    <property type="evidence" value="ECO:0007669"/>
    <property type="project" value="InterPro"/>
</dbReference>
<dbReference type="InterPro" id="IPR000525">
    <property type="entry name" value="Initiator_Rep_WH1"/>
</dbReference>
<proteinExistence type="inferred from homology"/>
<dbReference type="AlphaFoldDB" id="F3QHM0"/>
<dbReference type="Pfam" id="PF21205">
    <property type="entry name" value="Rep3_C"/>
    <property type="match status" value="1"/>
</dbReference>
<evidence type="ECO:0000313" key="4">
    <source>
        <dbReference type="Proteomes" id="UP000005156"/>
    </source>
</evidence>